<dbReference type="AlphaFoldDB" id="A0A9X1L152"/>
<organism evidence="10 11">
    <name type="scientific">Fulvivirga sedimenti</name>
    <dbReference type="NCBI Taxonomy" id="2879465"/>
    <lineage>
        <taxon>Bacteria</taxon>
        <taxon>Pseudomonadati</taxon>
        <taxon>Bacteroidota</taxon>
        <taxon>Cytophagia</taxon>
        <taxon>Cytophagales</taxon>
        <taxon>Fulvivirgaceae</taxon>
        <taxon>Fulvivirga</taxon>
    </lineage>
</organism>
<dbReference type="RefSeq" id="WP_225699431.1">
    <property type="nucleotide sequence ID" value="NZ_JAIXNE010000006.1"/>
</dbReference>
<evidence type="ECO:0000256" key="2">
    <source>
        <dbReference type="ARBA" id="ARBA00022448"/>
    </source>
</evidence>
<evidence type="ECO:0000256" key="5">
    <source>
        <dbReference type="ARBA" id="ARBA00023136"/>
    </source>
</evidence>
<dbReference type="InterPro" id="IPR035906">
    <property type="entry name" value="MetI-like_sf"/>
</dbReference>
<comment type="similarity">
    <text evidence="8">Belongs to the binding-protein-dependent transport system permease family.</text>
</comment>
<dbReference type="PANTHER" id="PTHR30177">
    <property type="entry name" value="GLYCINE BETAINE/L-PROLINE TRANSPORT SYSTEM PERMEASE PROTEIN PROW"/>
    <property type="match status" value="1"/>
</dbReference>
<feature type="transmembrane region" description="Helical" evidence="8">
    <location>
        <begin position="22"/>
        <end position="44"/>
    </location>
</feature>
<evidence type="ECO:0000313" key="10">
    <source>
        <dbReference type="EMBL" id="MCA6078574.1"/>
    </source>
</evidence>
<keyword evidence="11" id="KW-1185">Reference proteome</keyword>
<keyword evidence="3 8" id="KW-0812">Transmembrane</keyword>
<dbReference type="PANTHER" id="PTHR30177:SF4">
    <property type="entry name" value="OSMOPROTECTANT IMPORT PERMEASE PROTEIN OSMW"/>
    <property type="match status" value="1"/>
</dbReference>
<comment type="subcellular location">
    <subcellularLocation>
        <location evidence="1 8">Cell membrane</location>
        <topology evidence="1 8">Multi-pass membrane protein</topology>
    </subcellularLocation>
</comment>
<protein>
    <submittedName>
        <fullName evidence="10">ABC transporter permease/substrate-binding protein</fullName>
    </submittedName>
</protein>
<feature type="domain" description="ABC transmembrane type-1" evidence="9">
    <location>
        <begin position="18"/>
        <end position="197"/>
    </location>
</feature>
<dbReference type="Gene3D" id="1.10.3720.10">
    <property type="entry name" value="MetI-like"/>
    <property type="match status" value="1"/>
</dbReference>
<dbReference type="GO" id="GO:0043190">
    <property type="term" value="C:ATP-binding cassette (ABC) transporter complex"/>
    <property type="evidence" value="ECO:0007669"/>
    <property type="project" value="InterPro"/>
</dbReference>
<evidence type="ECO:0000313" key="11">
    <source>
        <dbReference type="Proteomes" id="UP001139409"/>
    </source>
</evidence>
<dbReference type="Pfam" id="PF00528">
    <property type="entry name" value="BPD_transp_1"/>
    <property type="match status" value="1"/>
</dbReference>
<comment type="similarity">
    <text evidence="7">In the N-terminal section; belongs to the binding-protein-dependent transport system permease family.</text>
</comment>
<dbReference type="SUPFAM" id="SSF53850">
    <property type="entry name" value="Periplasmic binding protein-like II"/>
    <property type="match status" value="2"/>
</dbReference>
<name>A0A9X1L152_9BACT</name>
<feature type="transmembrane region" description="Helical" evidence="8">
    <location>
        <begin position="179"/>
        <end position="200"/>
    </location>
</feature>
<comment type="similarity">
    <text evidence="6">In the C-terminal section; belongs to the OsmX family.</text>
</comment>
<gene>
    <name evidence="10" type="ORF">LDX50_27115</name>
</gene>
<evidence type="ECO:0000256" key="3">
    <source>
        <dbReference type="ARBA" id="ARBA00022692"/>
    </source>
</evidence>
<feature type="transmembrane region" description="Helical" evidence="8">
    <location>
        <begin position="65"/>
        <end position="93"/>
    </location>
</feature>
<evidence type="ECO:0000256" key="7">
    <source>
        <dbReference type="ARBA" id="ARBA00035652"/>
    </source>
</evidence>
<proteinExistence type="inferred from homology"/>
<accession>A0A9X1L152</accession>
<evidence type="ECO:0000259" key="9">
    <source>
        <dbReference type="PROSITE" id="PS50928"/>
    </source>
</evidence>
<dbReference type="Pfam" id="PF04069">
    <property type="entry name" value="OpuAC"/>
    <property type="match status" value="2"/>
</dbReference>
<dbReference type="EMBL" id="JAIXNE010000006">
    <property type="protein sequence ID" value="MCA6078574.1"/>
    <property type="molecule type" value="Genomic_DNA"/>
</dbReference>
<dbReference type="InterPro" id="IPR007210">
    <property type="entry name" value="ABC_Gly_betaine_transp_sub-bd"/>
</dbReference>
<evidence type="ECO:0000256" key="1">
    <source>
        <dbReference type="ARBA" id="ARBA00004651"/>
    </source>
</evidence>
<keyword evidence="4 8" id="KW-1133">Transmembrane helix</keyword>
<dbReference type="PROSITE" id="PS50928">
    <property type="entry name" value="ABC_TM1"/>
    <property type="match status" value="1"/>
</dbReference>
<dbReference type="InterPro" id="IPR000515">
    <property type="entry name" value="MetI-like"/>
</dbReference>
<dbReference type="SUPFAM" id="SSF161098">
    <property type="entry name" value="MetI-like"/>
    <property type="match status" value="1"/>
</dbReference>
<dbReference type="Proteomes" id="UP001139409">
    <property type="component" value="Unassembled WGS sequence"/>
</dbReference>
<keyword evidence="5 8" id="KW-0472">Membrane</keyword>
<dbReference type="InterPro" id="IPR051204">
    <property type="entry name" value="ABC_transp_perm/SBD"/>
</dbReference>
<evidence type="ECO:0000256" key="8">
    <source>
        <dbReference type="RuleBase" id="RU363032"/>
    </source>
</evidence>
<sequence>MEFITFISAHLDELQEQVLEHLWLTLFSVTLAVLAGLLLGILIARNKKMAGPVMAVVNAVQTIPSIALLGVLLPLFGIGVVPAIIALFLYALLPIVRNTYTGIQGIDKAVTESALGMGLSNNQLLFRVEIPLAMPVIFAGIRTAFVINVGLATLCALIAAGGLGEFIFRGLGTNNPTMILAGAIPASIMALFFDAILGYTQRHIRSFFKPMIVIYVFSMIALASWYFNWFQPENPKLRAGFPSEFIERGDGYRGLAETYGLSLEVNELSIGLMYQALKEGSVDVISGFSTDGRIIAFDLKILEDDRQYFPPYHAAPLIRNESMLKYPGMKEALDQLEDLISDTEMAAMNFEIDERKRPISEVAREFLDQKGLRTEVQHETKGVIQIGSKDFTESYVLAHLFKIVIENYTGYTAELRLGFGSTKLLFDAANRGDIDLYPEYTGTGLLVILPRDAAETEDLRYEKDEVYQFVMREFNERYDMTWGKPLGFNNTFALMMRREMAERLKITSISDLAGEE</sequence>
<feature type="transmembrane region" description="Helical" evidence="8">
    <location>
        <begin position="146"/>
        <end position="167"/>
    </location>
</feature>
<evidence type="ECO:0000256" key="4">
    <source>
        <dbReference type="ARBA" id="ARBA00022989"/>
    </source>
</evidence>
<reference evidence="10" key="1">
    <citation type="submission" date="2021-09" db="EMBL/GenBank/DDBJ databases">
        <title>Fulvivirga sp. isolated from coastal sediment.</title>
        <authorList>
            <person name="Yu H."/>
        </authorList>
    </citation>
    <scope>NUCLEOTIDE SEQUENCE</scope>
    <source>
        <strain evidence="10">1062</strain>
    </source>
</reference>
<dbReference type="Gene3D" id="3.40.190.10">
    <property type="entry name" value="Periplasmic binding protein-like II"/>
    <property type="match status" value="2"/>
</dbReference>
<dbReference type="GO" id="GO:0031460">
    <property type="term" value="P:glycine betaine transport"/>
    <property type="evidence" value="ECO:0007669"/>
    <property type="project" value="TreeGrafter"/>
</dbReference>
<keyword evidence="2 8" id="KW-0813">Transport</keyword>
<feature type="transmembrane region" description="Helical" evidence="8">
    <location>
        <begin position="212"/>
        <end position="230"/>
    </location>
</feature>
<dbReference type="GO" id="GO:0022857">
    <property type="term" value="F:transmembrane transporter activity"/>
    <property type="evidence" value="ECO:0007669"/>
    <property type="project" value="InterPro"/>
</dbReference>
<evidence type="ECO:0000256" key="6">
    <source>
        <dbReference type="ARBA" id="ARBA00035642"/>
    </source>
</evidence>
<dbReference type="FunFam" id="1.10.3720.10:FF:000001">
    <property type="entry name" value="Glycine betaine ABC transporter, permease"/>
    <property type="match status" value="1"/>
</dbReference>
<comment type="caution">
    <text evidence="10">The sequence shown here is derived from an EMBL/GenBank/DDBJ whole genome shotgun (WGS) entry which is preliminary data.</text>
</comment>